<comment type="similarity">
    <text evidence="1">Belongs to the ROK (NagC/XylR) family.</text>
</comment>
<evidence type="ECO:0000256" key="1">
    <source>
        <dbReference type="ARBA" id="ARBA00006479"/>
    </source>
</evidence>
<evidence type="ECO:0000313" key="2">
    <source>
        <dbReference type="EMBL" id="GEC75046.1"/>
    </source>
</evidence>
<dbReference type="Pfam" id="PF13412">
    <property type="entry name" value="HTH_24"/>
    <property type="match status" value="1"/>
</dbReference>
<accession>A0A4Y4B3U8</accession>
<dbReference type="PANTHER" id="PTHR18964:SF149">
    <property type="entry name" value="BIFUNCTIONAL UDP-N-ACETYLGLUCOSAMINE 2-EPIMERASE_N-ACETYLMANNOSAMINE KINASE"/>
    <property type="match status" value="1"/>
</dbReference>
<sequence length="410" mass="43254">MATRRGTNFPRMGDFNQSVILEAIRQSGEGLSRIELATATRLSAQTVTNITRRLLDDGFIREAGRTINGPGKPRVTLRLVADSRFAVGVHLDPALMTFVLLDLSGAIVRRLSVRTPADDPHRIVEAMATTIDALIVGSGVDRSRIAGVGVAAPGPLDVEKGTVIDPPKLVGWHRVPLREVLADATGLPVVLEKDTTSAAVGELWTRRESADDSFVFVYLGTGIGAALARDGEAVPGSTHNIGEIGHIIVDPDGPSCSCGSRGCVEVVCTPQAIVEQAERAGVFGDDRQASDVAAVHERFSRLCERAAEGDEAAVGVLRQAAAHITVLTAALTNMLDVDRVVFGGPFWARLADVYLREIPARLDRASATRAVRTLPVDGTVVGDDVGAVGAGCVVLDSVLSPRASDLLLDS</sequence>
<dbReference type="Proteomes" id="UP000317410">
    <property type="component" value="Unassembled WGS sequence"/>
</dbReference>
<dbReference type="PROSITE" id="PS01125">
    <property type="entry name" value="ROK"/>
    <property type="match status" value="1"/>
</dbReference>
<dbReference type="Gene3D" id="3.30.420.40">
    <property type="match status" value="2"/>
</dbReference>
<comment type="caution">
    <text evidence="2">The sequence shown here is derived from an EMBL/GenBank/DDBJ whole genome shotgun (WGS) entry which is preliminary data.</text>
</comment>
<evidence type="ECO:0000313" key="3">
    <source>
        <dbReference type="Proteomes" id="UP000317410"/>
    </source>
</evidence>
<proteinExistence type="inferred from homology"/>
<dbReference type="PANTHER" id="PTHR18964">
    <property type="entry name" value="ROK (REPRESSOR, ORF, KINASE) FAMILY"/>
    <property type="match status" value="1"/>
</dbReference>
<keyword evidence="2" id="KW-0418">Kinase</keyword>
<dbReference type="EMBL" id="BJNQ01000005">
    <property type="protein sequence ID" value="GEC75046.1"/>
    <property type="molecule type" value="Genomic_DNA"/>
</dbReference>
<dbReference type="InterPro" id="IPR000600">
    <property type="entry name" value="ROK"/>
</dbReference>
<keyword evidence="2" id="KW-0808">Transferase</keyword>
<dbReference type="GO" id="GO:0016301">
    <property type="term" value="F:kinase activity"/>
    <property type="evidence" value="ECO:0007669"/>
    <property type="project" value="UniProtKB-KW"/>
</dbReference>
<dbReference type="SUPFAM" id="SSF46785">
    <property type="entry name" value="Winged helix' DNA-binding domain"/>
    <property type="match status" value="1"/>
</dbReference>
<dbReference type="InterPro" id="IPR036388">
    <property type="entry name" value="WH-like_DNA-bd_sf"/>
</dbReference>
<dbReference type="InterPro" id="IPR049874">
    <property type="entry name" value="ROK_cs"/>
</dbReference>
<protein>
    <submittedName>
        <fullName evidence="2">Sugar kinase</fullName>
    </submittedName>
</protein>
<dbReference type="Pfam" id="PF00480">
    <property type="entry name" value="ROK"/>
    <property type="match status" value="1"/>
</dbReference>
<reference evidence="2 3" key="1">
    <citation type="submission" date="2019-06" db="EMBL/GenBank/DDBJ databases">
        <title>Whole genome shotgun sequence of Microbacterium liquefaciens NBRC 15037.</title>
        <authorList>
            <person name="Hosoyama A."/>
            <person name="Uohara A."/>
            <person name="Ohji S."/>
            <person name="Ichikawa N."/>
        </authorList>
    </citation>
    <scope>NUCLEOTIDE SEQUENCE [LARGE SCALE GENOMIC DNA]</scope>
    <source>
        <strain evidence="2 3">NBRC 15037</strain>
    </source>
</reference>
<dbReference type="AlphaFoldDB" id="A0A4Y4B3U8"/>
<organism evidence="2 3">
    <name type="scientific">Microbacterium maritypicum</name>
    <name type="common">Microbacterium liquefaciens</name>
    <dbReference type="NCBI Taxonomy" id="33918"/>
    <lineage>
        <taxon>Bacteria</taxon>
        <taxon>Bacillati</taxon>
        <taxon>Actinomycetota</taxon>
        <taxon>Actinomycetes</taxon>
        <taxon>Micrococcales</taxon>
        <taxon>Microbacteriaceae</taxon>
        <taxon>Microbacterium</taxon>
    </lineage>
</organism>
<name>A0A4Y4B3U8_MICMQ</name>
<gene>
    <name evidence="2" type="ORF">MLI01_11910</name>
</gene>
<dbReference type="InterPro" id="IPR043129">
    <property type="entry name" value="ATPase_NBD"/>
</dbReference>
<dbReference type="Gene3D" id="1.10.10.10">
    <property type="entry name" value="Winged helix-like DNA-binding domain superfamily/Winged helix DNA-binding domain"/>
    <property type="match status" value="1"/>
</dbReference>
<dbReference type="SUPFAM" id="SSF53067">
    <property type="entry name" value="Actin-like ATPase domain"/>
    <property type="match status" value="1"/>
</dbReference>
<dbReference type="InterPro" id="IPR036390">
    <property type="entry name" value="WH_DNA-bd_sf"/>
</dbReference>